<feature type="transmembrane region" description="Helical" evidence="2">
    <location>
        <begin position="68"/>
        <end position="93"/>
    </location>
</feature>
<dbReference type="KEGG" id="cef:CE2842"/>
<keyword evidence="2" id="KW-0812">Transmembrane</keyword>
<reference evidence="3 4" key="1">
    <citation type="journal article" date="2003" name="Genome Res.">
        <title>Comparative complete genome sequence analysis of the amino acid replacements responsible for the thermostability of Corynebacterium efficiens.</title>
        <authorList>
            <person name="Nishio Y."/>
            <person name="Nakamura Y."/>
            <person name="Kawarabayasi Y."/>
            <person name="Usuda Y."/>
            <person name="Kimura E."/>
            <person name="Sugimoto S."/>
            <person name="Matsui K."/>
            <person name="Yamagishi A."/>
            <person name="Kikuchi H."/>
            <person name="Ikeo K."/>
            <person name="Gojobori T."/>
        </authorList>
    </citation>
    <scope>NUCLEOTIDE SEQUENCE [LARGE SCALE GENOMIC DNA]</scope>
    <source>
        <strain evidence="4">DSM 44549 / YS-314 / AJ 12310 / JCM 11189 / NBRC 100395</strain>
    </source>
</reference>
<dbReference type="Proteomes" id="UP000001409">
    <property type="component" value="Chromosome"/>
</dbReference>
<feature type="transmembrane region" description="Helical" evidence="2">
    <location>
        <begin position="125"/>
        <end position="145"/>
    </location>
</feature>
<proteinExistence type="predicted"/>
<evidence type="ECO:0000313" key="4">
    <source>
        <dbReference type="Proteomes" id="UP000001409"/>
    </source>
</evidence>
<keyword evidence="2" id="KW-1133">Transmembrane helix</keyword>
<name>Q8FLM5_COREF</name>
<feature type="compositionally biased region" description="Basic and acidic residues" evidence="1">
    <location>
        <begin position="10"/>
        <end position="24"/>
    </location>
</feature>
<dbReference type="AlphaFoldDB" id="Q8FLM5"/>
<sequence>MESFSVPAFKDPHQSPRGHLRVEFLPRSLPHVPPRRMMSTDYTDHPGASSTGDSRGSGHPEGSTLTKVLIFIIQPLVVVGGLLCFAGAVNGIFEVLEQLPGTSGDTAGVAGAVDTAWIRDELEIVLVYLIGMALLWGVSLAIQIYSRYLRMSADSTQHRGDDETTRNNDDTAGN</sequence>
<evidence type="ECO:0000256" key="2">
    <source>
        <dbReference type="SAM" id="Phobius"/>
    </source>
</evidence>
<evidence type="ECO:0000256" key="1">
    <source>
        <dbReference type="SAM" id="MobiDB-lite"/>
    </source>
</evidence>
<feature type="region of interest" description="Disordered" evidence="1">
    <location>
        <begin position="1"/>
        <end position="60"/>
    </location>
</feature>
<evidence type="ECO:0000313" key="3">
    <source>
        <dbReference type="EMBL" id="BAC19653.1"/>
    </source>
</evidence>
<protein>
    <submittedName>
        <fullName evidence="3">Uncharacterized protein</fullName>
    </submittedName>
</protein>
<accession>Q8FLM5</accession>
<dbReference type="HOGENOM" id="CLU_1537499_0_0_11"/>
<dbReference type="EMBL" id="BA000035">
    <property type="protein sequence ID" value="BAC19653.1"/>
    <property type="molecule type" value="Genomic_DNA"/>
</dbReference>
<keyword evidence="2" id="KW-0472">Membrane</keyword>
<organism evidence="3 4">
    <name type="scientific">Corynebacterium efficiens (strain DSM 44549 / YS-314 / AJ 12310 / JCM 11189 / NBRC 100395)</name>
    <dbReference type="NCBI Taxonomy" id="196164"/>
    <lineage>
        <taxon>Bacteria</taxon>
        <taxon>Bacillati</taxon>
        <taxon>Actinomycetota</taxon>
        <taxon>Actinomycetes</taxon>
        <taxon>Mycobacteriales</taxon>
        <taxon>Corynebacteriaceae</taxon>
        <taxon>Corynebacterium</taxon>
    </lineage>
</organism>
<keyword evidence="4" id="KW-1185">Reference proteome</keyword>